<evidence type="ECO:0000313" key="3">
    <source>
        <dbReference type="EMBL" id="QKS71728.1"/>
    </source>
</evidence>
<dbReference type="EMBL" id="CP041372">
    <property type="protein sequence ID" value="QKS71676.1"/>
    <property type="molecule type" value="Genomic_DNA"/>
</dbReference>
<dbReference type="Proteomes" id="UP000318138">
    <property type="component" value="Chromosome"/>
</dbReference>
<name>A0A859FFX8_9BACI</name>
<gene>
    <name evidence="2" type="ORF">FLK61_33890</name>
    <name evidence="3" type="ORF">FLK61_34185</name>
</gene>
<dbReference type="AlphaFoldDB" id="A0A859FFX8"/>
<sequence>MDRGETLERLREEYKSIYDVALNLAKGGYFGQVTIASLEVEEKNERHPMRKKQLQKQIQKMKLEKRKNKR</sequence>
<protein>
    <submittedName>
        <fullName evidence="3">Uncharacterized protein</fullName>
    </submittedName>
</protein>
<evidence type="ECO:0000313" key="4">
    <source>
        <dbReference type="Proteomes" id="UP000318138"/>
    </source>
</evidence>
<accession>A0A859FFX8</accession>
<evidence type="ECO:0000256" key="1">
    <source>
        <dbReference type="SAM" id="MobiDB-lite"/>
    </source>
</evidence>
<keyword evidence="4" id="KW-1185">Reference proteome</keyword>
<dbReference type="KEGG" id="psua:FLK61_33890"/>
<feature type="region of interest" description="Disordered" evidence="1">
    <location>
        <begin position="43"/>
        <end position="70"/>
    </location>
</feature>
<dbReference type="EMBL" id="CP041372">
    <property type="protein sequence ID" value="QKS71728.1"/>
    <property type="molecule type" value="Genomic_DNA"/>
</dbReference>
<proteinExistence type="predicted"/>
<dbReference type="RefSeq" id="WP_176009708.1">
    <property type="nucleotide sequence ID" value="NZ_CP041372.2"/>
</dbReference>
<organism evidence="3 4">
    <name type="scientific">Paenalkalicoccus suaedae</name>
    <dbReference type="NCBI Taxonomy" id="2592382"/>
    <lineage>
        <taxon>Bacteria</taxon>
        <taxon>Bacillati</taxon>
        <taxon>Bacillota</taxon>
        <taxon>Bacilli</taxon>
        <taxon>Bacillales</taxon>
        <taxon>Bacillaceae</taxon>
        <taxon>Paenalkalicoccus</taxon>
    </lineage>
</organism>
<reference evidence="4" key="1">
    <citation type="submission" date="2019-07" db="EMBL/GenBank/DDBJ databases">
        <title>Bacillus alkalisoli sp. nov. isolated from saline soil.</title>
        <authorList>
            <person name="Sun J.-Q."/>
            <person name="Xu L."/>
        </authorList>
    </citation>
    <scope>NUCLEOTIDE SEQUENCE [LARGE SCALE GENOMIC DNA]</scope>
    <source>
        <strain evidence="4">M4U3P1</strain>
    </source>
</reference>
<reference evidence="3" key="2">
    <citation type="submission" date="2020-05" db="EMBL/GenBank/DDBJ databases">
        <title>Bacillus alkalisoli sp. nov. isolated from saline soil.</title>
        <authorList>
            <person name="Sun J.-Q."/>
            <person name="Xu L."/>
        </authorList>
    </citation>
    <scope>NUCLEOTIDE SEQUENCE</scope>
    <source>
        <strain evidence="3 4">M4U3P1</strain>
    </source>
</reference>
<evidence type="ECO:0000313" key="2">
    <source>
        <dbReference type="EMBL" id="QKS71676.1"/>
    </source>
</evidence>
<dbReference type="KEGG" id="psua:FLK61_34185"/>